<evidence type="ECO:0000256" key="1">
    <source>
        <dbReference type="SAM" id="Coils"/>
    </source>
</evidence>
<evidence type="ECO:0000313" key="2">
    <source>
        <dbReference type="EMBL" id="MDO7020578.1"/>
    </source>
</evidence>
<comment type="caution">
    <text evidence="2">The sequence shown here is derived from an EMBL/GenBank/DDBJ whole genome shotgun (WGS) entry which is preliminary data.</text>
</comment>
<dbReference type="EMBL" id="JAUPBM010000082">
    <property type="protein sequence ID" value="MDO7020578.1"/>
    <property type="molecule type" value="Genomic_DNA"/>
</dbReference>
<reference evidence="2" key="1">
    <citation type="submission" date="2023-07" db="EMBL/GenBank/DDBJ databases">
        <title>Mucosal microbiota of week-old chicken and adult hens.</title>
        <authorList>
            <person name="Volf J."/>
            <person name="Karasova D."/>
            <person name="Crhanova M."/>
            <person name="Faldynova M."/>
            <person name="Prikrylova H."/>
            <person name="Zeman M."/>
            <person name="Babak V."/>
            <person name="Rajova J."/>
            <person name="Rychlik I."/>
        </authorList>
    </citation>
    <scope>NUCLEOTIDE SEQUENCE</scope>
    <source>
        <strain evidence="2">ET902</strain>
    </source>
</reference>
<keyword evidence="3" id="KW-1185">Reference proteome</keyword>
<proteinExistence type="predicted"/>
<evidence type="ECO:0000313" key="3">
    <source>
        <dbReference type="Proteomes" id="UP001175147"/>
    </source>
</evidence>
<keyword evidence="1" id="KW-0175">Coiled coil</keyword>
<organism evidence="2 3">
    <name type="scientific">Brachyspira innocens</name>
    <dbReference type="NCBI Taxonomy" id="13264"/>
    <lineage>
        <taxon>Bacteria</taxon>
        <taxon>Pseudomonadati</taxon>
        <taxon>Spirochaetota</taxon>
        <taxon>Spirochaetia</taxon>
        <taxon>Brachyspirales</taxon>
        <taxon>Brachyspiraceae</taxon>
        <taxon>Brachyspira</taxon>
    </lineage>
</organism>
<sequence length="264" mass="30804">MKKEIIKLIKQKINKIRNIDIPEDILSLANENNIAIIYGYSNDCIEFNGAISDEIDVCPKETIYIDKRKDTHYLILEDNLNFIDEELGCVPSDLVSELLENRLKKLIKLESNYSKKNGWSFTVKAPEGYILDYETFDVLDDEAEEISKGLILDLDMYDENIINKELDLELLQEKLEKLDSNIAFYSDKDYRYSAYYINFDRLFKIIIFNSQINTGNININPIHQINVLDFDNIDKAKYTLDFIKNNKKEIINAVKESIKEVSND</sequence>
<name>A0ABT8YXJ0_9SPIR</name>
<accession>A0ABT8YXJ0</accession>
<dbReference type="Proteomes" id="UP001175147">
    <property type="component" value="Unassembled WGS sequence"/>
</dbReference>
<dbReference type="RefSeq" id="WP_304385216.1">
    <property type="nucleotide sequence ID" value="NZ_JAUPBL010000036.1"/>
</dbReference>
<protein>
    <submittedName>
        <fullName evidence="2">Uncharacterized protein</fullName>
    </submittedName>
</protein>
<feature type="coiled-coil region" evidence="1">
    <location>
        <begin position="154"/>
        <end position="188"/>
    </location>
</feature>
<gene>
    <name evidence="2" type="ORF">Q5M86_07310</name>
</gene>